<evidence type="ECO:0000313" key="1">
    <source>
        <dbReference type="EMBL" id="KAH7904586.1"/>
    </source>
</evidence>
<dbReference type="EMBL" id="MU268424">
    <property type="protein sequence ID" value="KAH7904586.1"/>
    <property type="molecule type" value="Genomic_DNA"/>
</dbReference>
<gene>
    <name evidence="1" type="ORF">BJ138DRAFT_1236719</name>
</gene>
<organism evidence="1 2">
    <name type="scientific">Hygrophoropsis aurantiaca</name>
    <dbReference type="NCBI Taxonomy" id="72124"/>
    <lineage>
        <taxon>Eukaryota</taxon>
        <taxon>Fungi</taxon>
        <taxon>Dikarya</taxon>
        <taxon>Basidiomycota</taxon>
        <taxon>Agaricomycotina</taxon>
        <taxon>Agaricomycetes</taxon>
        <taxon>Agaricomycetidae</taxon>
        <taxon>Boletales</taxon>
        <taxon>Coniophorineae</taxon>
        <taxon>Hygrophoropsidaceae</taxon>
        <taxon>Hygrophoropsis</taxon>
    </lineage>
</organism>
<keyword evidence="2" id="KW-1185">Reference proteome</keyword>
<reference evidence="1" key="1">
    <citation type="journal article" date="2021" name="New Phytol.">
        <title>Evolutionary innovations through gain and loss of genes in the ectomycorrhizal Boletales.</title>
        <authorList>
            <person name="Wu G."/>
            <person name="Miyauchi S."/>
            <person name="Morin E."/>
            <person name="Kuo A."/>
            <person name="Drula E."/>
            <person name="Varga T."/>
            <person name="Kohler A."/>
            <person name="Feng B."/>
            <person name="Cao Y."/>
            <person name="Lipzen A."/>
            <person name="Daum C."/>
            <person name="Hundley H."/>
            <person name="Pangilinan J."/>
            <person name="Johnson J."/>
            <person name="Barry K."/>
            <person name="LaButti K."/>
            <person name="Ng V."/>
            <person name="Ahrendt S."/>
            <person name="Min B."/>
            <person name="Choi I.G."/>
            <person name="Park H."/>
            <person name="Plett J.M."/>
            <person name="Magnuson J."/>
            <person name="Spatafora J.W."/>
            <person name="Nagy L.G."/>
            <person name="Henrissat B."/>
            <person name="Grigoriev I.V."/>
            <person name="Yang Z.L."/>
            <person name="Xu J."/>
            <person name="Martin F.M."/>
        </authorList>
    </citation>
    <scope>NUCLEOTIDE SEQUENCE</scope>
    <source>
        <strain evidence="1">ATCC 28755</strain>
    </source>
</reference>
<comment type="caution">
    <text evidence="1">The sequence shown here is derived from an EMBL/GenBank/DDBJ whole genome shotgun (WGS) entry which is preliminary data.</text>
</comment>
<sequence>MTNSSGMSNFWRSRDRFQDIPLADVRGNGPAKLRTPDSSPIPDHPSRNLLPDILPNHAEPEHPGERLPSENLTNDAVSFDDVIPKYRKTLKEMRIKLLRKSIERINLQCENLKLSTRNDILEAEKSADKGMIDELSRAYRELWAIVETIDFPTSPPQDSPGLAHVLLVFDPYRFFRGIPSLTKDFYNWLSSSLQRNVKFSLQKWVQHHMLTYNSSSSDEFPRFGPNLRRGCLLSVFPWSFLPHTHPKNYDHYIFVIRMALLSNGSPGLPSGDGDVPPYLESAAPL</sequence>
<proteinExistence type="predicted"/>
<dbReference type="Proteomes" id="UP000790377">
    <property type="component" value="Unassembled WGS sequence"/>
</dbReference>
<accession>A0ACB7ZU33</accession>
<protein>
    <submittedName>
        <fullName evidence="1">Uncharacterized protein</fullName>
    </submittedName>
</protein>
<evidence type="ECO:0000313" key="2">
    <source>
        <dbReference type="Proteomes" id="UP000790377"/>
    </source>
</evidence>
<name>A0ACB7ZU33_9AGAM</name>